<accession>A0A1M6KA13</accession>
<protein>
    <recommendedName>
        <fullName evidence="1">DAHP synthase ferredoxin-like domain-containing protein</fullName>
    </recommendedName>
</protein>
<name>A0A1M6KA13_MALRU</name>
<feature type="domain" description="DAHP synthase ferredoxin-like" evidence="1">
    <location>
        <begin position="16"/>
        <end position="80"/>
    </location>
</feature>
<dbReference type="SUPFAM" id="SSF51569">
    <property type="entry name" value="Aldolase"/>
    <property type="match status" value="1"/>
</dbReference>
<dbReference type="EMBL" id="FQZT01000010">
    <property type="protein sequence ID" value="SHJ55776.1"/>
    <property type="molecule type" value="Genomic_DNA"/>
</dbReference>
<gene>
    <name evidence="2" type="ORF">SAMN02745165_02640</name>
</gene>
<organism evidence="2 3">
    <name type="scientific">Malonomonas rubra DSM 5091</name>
    <dbReference type="NCBI Taxonomy" id="1122189"/>
    <lineage>
        <taxon>Bacteria</taxon>
        <taxon>Pseudomonadati</taxon>
        <taxon>Thermodesulfobacteriota</taxon>
        <taxon>Desulfuromonadia</taxon>
        <taxon>Desulfuromonadales</taxon>
        <taxon>Geopsychrobacteraceae</taxon>
        <taxon>Malonomonas</taxon>
    </lineage>
</organism>
<proteinExistence type="predicted"/>
<evidence type="ECO:0000313" key="3">
    <source>
        <dbReference type="Proteomes" id="UP000184171"/>
    </source>
</evidence>
<reference evidence="2 3" key="1">
    <citation type="submission" date="2016-11" db="EMBL/GenBank/DDBJ databases">
        <authorList>
            <person name="Jaros S."/>
            <person name="Januszkiewicz K."/>
            <person name="Wedrychowicz H."/>
        </authorList>
    </citation>
    <scope>NUCLEOTIDE SEQUENCE [LARGE SCALE GENOMIC DNA]</scope>
    <source>
        <strain evidence="2 3">DSM 5091</strain>
    </source>
</reference>
<evidence type="ECO:0000259" key="1">
    <source>
        <dbReference type="Pfam" id="PF18152"/>
    </source>
</evidence>
<dbReference type="Pfam" id="PF18152">
    <property type="entry name" value="DAHP_snth_FXD"/>
    <property type="match status" value="1"/>
</dbReference>
<dbReference type="Proteomes" id="UP000184171">
    <property type="component" value="Unassembled WGS sequence"/>
</dbReference>
<evidence type="ECO:0000313" key="2">
    <source>
        <dbReference type="EMBL" id="SHJ55776.1"/>
    </source>
</evidence>
<sequence>MKAGAWNGQKVKGIEMLVIMKKTATEAELEETKQFLVEQDCDFHQSTGADRIILGVVGDTSLIDETTLRNLPGVLDVYRIPSEE</sequence>
<dbReference type="STRING" id="1122189.SAMN02745165_02640"/>
<dbReference type="AlphaFoldDB" id="A0A1M6KA13"/>
<dbReference type="InterPro" id="IPR041071">
    <property type="entry name" value="DAHP_snth_FXD"/>
</dbReference>
<keyword evidence="3" id="KW-1185">Reference proteome</keyword>
<dbReference type="Gene3D" id="3.30.70.1140">
    <property type="entry name" value="Phospho-2-dehydro-3-deoxyheptonate aldolase, domain 1"/>
    <property type="match status" value="1"/>
</dbReference>